<evidence type="ECO:0000256" key="10">
    <source>
        <dbReference type="HAMAP-Rule" id="MF_01106"/>
    </source>
</evidence>
<protein>
    <recommendedName>
        <fullName evidence="10">Arginine biosynthesis bifunctional protein ArgJ</fullName>
    </recommendedName>
    <domain>
        <recommendedName>
            <fullName evidence="10">Glutamate N-acetyltransferase</fullName>
            <ecNumber evidence="10">2.3.1.35</ecNumber>
        </recommendedName>
        <alternativeName>
            <fullName evidence="10">Ornithine acetyltransferase</fullName>
            <shortName evidence="10">OATase</shortName>
        </alternativeName>
        <alternativeName>
            <fullName evidence="10">Ornithine transacetylase</fullName>
        </alternativeName>
    </domain>
    <domain>
        <recommendedName>
            <fullName evidence="10">Amino-acid acetyltransferase</fullName>
            <ecNumber evidence="10">2.3.1.1</ecNumber>
        </recommendedName>
        <alternativeName>
            <fullName evidence="10">N-acetylglutamate synthase</fullName>
            <shortName evidence="10">AGSase</shortName>
        </alternativeName>
    </domain>
    <component>
        <recommendedName>
            <fullName evidence="10">Arginine biosynthesis bifunctional protein ArgJ alpha chain</fullName>
        </recommendedName>
    </component>
    <component>
        <recommendedName>
            <fullName evidence="10">Arginine biosynthesis bifunctional protein ArgJ beta chain</fullName>
        </recommendedName>
    </component>
</protein>
<evidence type="ECO:0000256" key="8">
    <source>
        <dbReference type="ARBA" id="ARBA00023315"/>
    </source>
</evidence>
<comment type="function">
    <text evidence="10">Catalyzes two activities which are involved in the cyclic version of arginine biosynthesis: the synthesis of N-acetylglutamate from glutamate and acetyl-CoA as the acetyl donor, and of ornithine by transacetylation between N(2)-acetylornithine and glutamate.</text>
</comment>
<dbReference type="InterPro" id="IPR042195">
    <property type="entry name" value="ArgJ_beta_C"/>
</dbReference>
<dbReference type="FunFam" id="3.60.70.12:FF:000001">
    <property type="entry name" value="Arginine biosynthesis bifunctional protein ArgJ, chloroplastic"/>
    <property type="match status" value="1"/>
</dbReference>
<feature type="site" description="Involved in the stabilization of negative charge on the oxyanion by the formation of the oxyanion hole" evidence="10">
    <location>
        <position position="129"/>
    </location>
</feature>
<feature type="binding site" evidence="10">
    <location>
        <position position="203"/>
    </location>
    <ligand>
        <name>substrate</name>
    </ligand>
</feature>
<keyword evidence="6 10" id="KW-0068">Autocatalytic cleavage</keyword>
<evidence type="ECO:0000313" key="12">
    <source>
        <dbReference type="EMBL" id="MCG4526569.1"/>
    </source>
</evidence>
<feature type="binding site" evidence="10">
    <location>
        <position position="420"/>
    </location>
    <ligand>
        <name>substrate</name>
    </ligand>
</feature>
<dbReference type="CDD" id="cd02152">
    <property type="entry name" value="OAT"/>
    <property type="match status" value="1"/>
</dbReference>
<dbReference type="FunFam" id="3.10.20.340:FF:000001">
    <property type="entry name" value="Arginine biosynthesis bifunctional protein ArgJ, chloroplastic"/>
    <property type="match status" value="1"/>
</dbReference>
<feature type="binding site" evidence="10">
    <location>
        <position position="192"/>
    </location>
    <ligand>
        <name>substrate</name>
    </ligand>
</feature>
<sequence>MKMIPGGVTAPRGFQASGVHCGVKKGKGDGNQPPKSGRPEVLDQKKDLALIVSEKECAAAAMYTLNRVKAAPLYVTMDHLENGVAQGIIANSGNANACCPMSHENAEEMCALAAAATGLKAADFVVASTGVIGQTLNIAAIARGVPAAAAALSRSGSGDAANAIMTTDTVKKELAVTVAIGGQKVTIGAIAKGSGMIHPNMGTMLCFLTTDCAITQEMLQDALHDIVPRTFNRVTVDGDTSTNDMCVILANGMAENPLIEWKDDNYTVFFKALSEICTELARSIAADGEGASRLVTCTVMDARSEESAERLAKAVVGSSLVKAAMFGADANWGRVLCAMGYSKAPFRPEFVDVTFRSVVGEVTVCRQGAGLDFDEDQAKSILSQDEVVIEVDLHEGEHQATCWGCDLTYEYVKINGDYRT</sequence>
<dbReference type="GO" id="GO:0005737">
    <property type="term" value="C:cytoplasm"/>
    <property type="evidence" value="ECO:0007669"/>
    <property type="project" value="UniProtKB-SubCell"/>
</dbReference>
<comment type="similarity">
    <text evidence="1 10">Belongs to the ArgJ family.</text>
</comment>
<keyword evidence="4 10" id="KW-0028">Amino-acid biosynthesis</keyword>
<feature type="chain" id="PRO_5043062096" description="Arginine biosynthesis bifunctional protein ArgJ alpha chain" evidence="10">
    <location>
        <begin position="1"/>
        <end position="202"/>
    </location>
</feature>
<dbReference type="EC" id="2.3.1.35" evidence="10"/>
<dbReference type="HAMAP" id="MF_01106">
    <property type="entry name" value="ArgJ"/>
    <property type="match status" value="1"/>
</dbReference>
<evidence type="ECO:0000313" key="15">
    <source>
        <dbReference type="Proteomes" id="UP001204562"/>
    </source>
</evidence>
<dbReference type="Gene3D" id="3.10.20.340">
    <property type="entry name" value="ArgJ beta chain, C-terminal domain"/>
    <property type="match status" value="1"/>
</dbReference>
<comment type="catalytic activity">
    <reaction evidence="9 10">
        <text>N(2)-acetyl-L-ornithine + L-glutamate = N-acetyl-L-glutamate + L-ornithine</text>
        <dbReference type="Rhea" id="RHEA:15349"/>
        <dbReference type="ChEBI" id="CHEBI:29985"/>
        <dbReference type="ChEBI" id="CHEBI:44337"/>
        <dbReference type="ChEBI" id="CHEBI:46911"/>
        <dbReference type="ChEBI" id="CHEBI:57805"/>
        <dbReference type="EC" id="2.3.1.35"/>
    </reaction>
</comment>
<dbReference type="GO" id="GO:0006592">
    <property type="term" value="P:ornithine biosynthetic process"/>
    <property type="evidence" value="ECO:0007669"/>
    <property type="project" value="TreeGrafter"/>
</dbReference>
<keyword evidence="8 10" id="KW-0012">Acyltransferase</keyword>
<feature type="chain" id="PRO_5043062095" description="Arginine biosynthesis bifunctional protein ArgJ beta chain" evidence="10">
    <location>
        <begin position="203"/>
        <end position="420"/>
    </location>
</feature>
<comment type="caution">
    <text evidence="13">The sequence shown here is derived from an EMBL/GenBank/DDBJ whole genome shotgun (WGS) entry which is preliminary data.</text>
</comment>
<dbReference type="Proteomes" id="UP001204562">
    <property type="component" value="Unassembled WGS sequence"/>
</dbReference>
<feature type="binding site" evidence="10">
    <location>
        <position position="415"/>
    </location>
    <ligand>
        <name>substrate</name>
    </ligand>
</feature>
<dbReference type="InterPro" id="IPR016117">
    <property type="entry name" value="ArgJ-like_dom_sf"/>
</dbReference>
<dbReference type="EMBL" id="JANFYS010000008">
    <property type="protein sequence ID" value="MCQ4769933.1"/>
    <property type="molecule type" value="Genomic_DNA"/>
</dbReference>
<keyword evidence="3 10" id="KW-0055">Arginine biosynthesis</keyword>
<evidence type="ECO:0000256" key="7">
    <source>
        <dbReference type="ARBA" id="ARBA00023268"/>
    </source>
</evidence>
<evidence type="ECO:0000256" key="11">
    <source>
        <dbReference type="SAM" id="MobiDB-lite"/>
    </source>
</evidence>
<dbReference type="EC" id="2.3.1.1" evidence="10"/>
<gene>
    <name evidence="10 13" type="primary">argJ</name>
    <name evidence="12" type="ORF">L0P79_05685</name>
    <name evidence="13" type="ORF">NE579_05575</name>
</gene>
<dbReference type="InterPro" id="IPR002813">
    <property type="entry name" value="Arg_biosynth_ArgJ"/>
</dbReference>
<dbReference type="RefSeq" id="WP_238073546.1">
    <property type="nucleotide sequence ID" value="NZ_JAKNJB010000007.1"/>
</dbReference>
<dbReference type="Gene3D" id="3.60.70.12">
    <property type="entry name" value="L-amino peptidase D-ALA esterase/amidase"/>
    <property type="match status" value="1"/>
</dbReference>
<name>A0AAW5JQJ4_9FIRM</name>
<dbReference type="SUPFAM" id="SSF56266">
    <property type="entry name" value="DmpA/ArgJ-like"/>
    <property type="match status" value="1"/>
</dbReference>
<keyword evidence="10" id="KW-0963">Cytoplasm</keyword>
<proteinExistence type="inferred from homology"/>
<comment type="catalytic activity">
    <reaction evidence="10">
        <text>L-glutamate + acetyl-CoA = N-acetyl-L-glutamate + CoA + H(+)</text>
        <dbReference type="Rhea" id="RHEA:24292"/>
        <dbReference type="ChEBI" id="CHEBI:15378"/>
        <dbReference type="ChEBI" id="CHEBI:29985"/>
        <dbReference type="ChEBI" id="CHEBI:44337"/>
        <dbReference type="ChEBI" id="CHEBI:57287"/>
        <dbReference type="ChEBI" id="CHEBI:57288"/>
        <dbReference type="EC" id="2.3.1.1"/>
    </reaction>
</comment>
<feature type="site" description="Cleavage; by autolysis" evidence="10">
    <location>
        <begin position="202"/>
        <end position="203"/>
    </location>
</feature>
<dbReference type="GO" id="GO:0004358">
    <property type="term" value="F:L-glutamate N-acetyltransferase activity, acting on acetyl-L-ornithine as donor"/>
    <property type="evidence" value="ECO:0007669"/>
    <property type="project" value="UniProtKB-UniRule"/>
</dbReference>
<dbReference type="EMBL" id="JAKNJB010000007">
    <property type="protein sequence ID" value="MCG4526569.1"/>
    <property type="molecule type" value="Genomic_DNA"/>
</dbReference>
<comment type="subcellular location">
    <subcellularLocation>
        <location evidence="10">Cytoplasm</location>
    </subcellularLocation>
</comment>
<dbReference type="GO" id="GO:0004042">
    <property type="term" value="F:L-glutamate N-acetyltransferase activity"/>
    <property type="evidence" value="ECO:0007669"/>
    <property type="project" value="UniProtKB-UniRule"/>
</dbReference>
<dbReference type="Pfam" id="PF01960">
    <property type="entry name" value="ArgJ"/>
    <property type="match status" value="1"/>
</dbReference>
<evidence type="ECO:0000313" key="13">
    <source>
        <dbReference type="EMBL" id="MCQ4769933.1"/>
    </source>
</evidence>
<comment type="pathway">
    <text evidence="10">Amino-acid biosynthesis; L-arginine biosynthesis; N(2)-acetyl-L-ornithine from L-glutamate: step 1/4.</text>
</comment>
<evidence type="ECO:0000313" key="14">
    <source>
        <dbReference type="Proteomes" id="UP001200313"/>
    </source>
</evidence>
<evidence type="ECO:0000256" key="4">
    <source>
        <dbReference type="ARBA" id="ARBA00022605"/>
    </source>
</evidence>
<evidence type="ECO:0000256" key="2">
    <source>
        <dbReference type="ARBA" id="ARBA00011475"/>
    </source>
</evidence>
<reference evidence="12 14" key="1">
    <citation type="submission" date="2022-01" db="EMBL/GenBank/DDBJ databases">
        <title>Collection of gut derived symbiotic bacterial strains cultured from healthy donors.</title>
        <authorList>
            <person name="Lin H."/>
            <person name="Kohout C."/>
            <person name="Waligurski E."/>
            <person name="Pamer E.G."/>
        </authorList>
    </citation>
    <scope>NUCLEOTIDE SEQUENCE [LARGE SCALE GENOMIC DNA]</scope>
    <source>
        <strain evidence="12 14">DFI.3.7</strain>
    </source>
</reference>
<dbReference type="NCBIfam" id="NF003802">
    <property type="entry name" value="PRK05388.1"/>
    <property type="match status" value="1"/>
</dbReference>
<reference evidence="13" key="2">
    <citation type="submission" date="2022-06" db="EMBL/GenBank/DDBJ databases">
        <title>Isolation of gut microbiota from human fecal samples.</title>
        <authorList>
            <person name="Pamer E.G."/>
            <person name="Barat B."/>
            <person name="Waligurski E."/>
            <person name="Medina S."/>
            <person name="Paddock L."/>
            <person name="Mostad J."/>
        </authorList>
    </citation>
    <scope>NUCLEOTIDE SEQUENCE</scope>
    <source>
        <strain evidence="13">DFI.9.91</strain>
    </source>
</reference>
<feature type="binding site" evidence="10">
    <location>
        <position position="166"/>
    </location>
    <ligand>
        <name>substrate</name>
    </ligand>
</feature>
<keyword evidence="14" id="KW-1185">Reference proteome</keyword>
<feature type="active site" description="Nucleophile" evidence="10">
    <location>
        <position position="203"/>
    </location>
</feature>
<feature type="site" description="Involved in the stabilization of negative charge on the oxyanion by the formation of the oxyanion hole" evidence="10">
    <location>
        <position position="130"/>
    </location>
</feature>
<organism evidence="13 15">
    <name type="scientific">Intestinimonas massiliensis</name>
    <name type="common">ex Afouda et al. 2020</name>
    <dbReference type="NCBI Taxonomy" id="1673721"/>
    <lineage>
        <taxon>Bacteria</taxon>
        <taxon>Bacillati</taxon>
        <taxon>Bacillota</taxon>
        <taxon>Clostridia</taxon>
        <taxon>Eubacteriales</taxon>
        <taxon>Intestinimonas</taxon>
    </lineage>
</organism>
<comment type="pathway">
    <text evidence="10">Amino-acid biosynthesis; L-arginine biosynthesis; L-ornithine and N-acetyl-L-glutamate from L-glutamate and N(2)-acetyl-L-ornithine (cyclic): step 1/1.</text>
</comment>
<evidence type="ECO:0000256" key="9">
    <source>
        <dbReference type="ARBA" id="ARBA00049439"/>
    </source>
</evidence>
<evidence type="ECO:0000256" key="3">
    <source>
        <dbReference type="ARBA" id="ARBA00022571"/>
    </source>
</evidence>
<dbReference type="PANTHER" id="PTHR23100:SF0">
    <property type="entry name" value="ARGININE BIOSYNTHESIS BIFUNCTIONAL PROTEIN ARGJ, MITOCHONDRIAL"/>
    <property type="match status" value="1"/>
</dbReference>
<dbReference type="PANTHER" id="PTHR23100">
    <property type="entry name" value="ARGININE BIOSYNTHESIS BIFUNCTIONAL PROTEIN ARGJ"/>
    <property type="match status" value="1"/>
</dbReference>
<feature type="region of interest" description="Disordered" evidence="11">
    <location>
        <begin position="15"/>
        <end position="42"/>
    </location>
</feature>
<dbReference type="Proteomes" id="UP001200313">
    <property type="component" value="Unassembled WGS sequence"/>
</dbReference>
<comment type="subunit">
    <text evidence="2 10">Heterotetramer of two alpha and two beta chains.</text>
</comment>
<keyword evidence="7 10" id="KW-0511">Multifunctional enzyme</keyword>
<feature type="binding site" evidence="10">
    <location>
        <position position="289"/>
    </location>
    <ligand>
        <name>substrate</name>
    </ligand>
</feature>
<dbReference type="AlphaFoldDB" id="A0AAW5JQJ4"/>
<keyword evidence="5 10" id="KW-0808">Transferase</keyword>
<dbReference type="GO" id="GO:0006526">
    <property type="term" value="P:L-arginine biosynthetic process"/>
    <property type="evidence" value="ECO:0007669"/>
    <property type="project" value="UniProtKB-UniRule"/>
</dbReference>
<evidence type="ECO:0000256" key="1">
    <source>
        <dbReference type="ARBA" id="ARBA00006774"/>
    </source>
</evidence>
<dbReference type="NCBIfam" id="TIGR00120">
    <property type="entry name" value="ArgJ"/>
    <property type="match status" value="1"/>
</dbReference>
<evidence type="ECO:0000256" key="6">
    <source>
        <dbReference type="ARBA" id="ARBA00022813"/>
    </source>
</evidence>
<accession>A0AAW5JQJ4</accession>
<evidence type="ECO:0000256" key="5">
    <source>
        <dbReference type="ARBA" id="ARBA00022679"/>
    </source>
</evidence>